<sequence length="289" mass="29273">MGVKFTNNAYTTLASTISASATSFDLASAATFPALAAGDWMYVSLTDEVVKVTAISGVTCTCDAVSGGHSAGIAVELRMTAELLNDFAEDLQAGHKGGDIASASPTVIDTDGDYFDVTGTTGFAAFTVAANRHFTLQFAGALTMTHHATNLDLPGEDDITTAAGDVAEFFSTGTNTVQCVNYTRADGTAVVGSVDATSVTAAGALMDSECAGLAAVKATTGTFLTADQTKLDGIEASATADQSSGEILTAIENGVDSVHYVDGSIDGEHISATMNPALTSTGKALVMGF</sequence>
<evidence type="ECO:0000313" key="1">
    <source>
        <dbReference type="EMBL" id="SVB25991.1"/>
    </source>
</evidence>
<name>A0A382CK33_9ZZZZ</name>
<dbReference type="EMBL" id="UINC01034714">
    <property type="protein sequence ID" value="SVB25991.1"/>
    <property type="molecule type" value="Genomic_DNA"/>
</dbReference>
<gene>
    <name evidence="1" type="ORF">METZ01_LOCUS178845</name>
</gene>
<organism evidence="1">
    <name type="scientific">marine metagenome</name>
    <dbReference type="NCBI Taxonomy" id="408172"/>
    <lineage>
        <taxon>unclassified sequences</taxon>
        <taxon>metagenomes</taxon>
        <taxon>ecological metagenomes</taxon>
    </lineage>
</organism>
<proteinExistence type="predicted"/>
<protein>
    <submittedName>
        <fullName evidence="1">Uncharacterized protein</fullName>
    </submittedName>
</protein>
<reference evidence="1" key="1">
    <citation type="submission" date="2018-05" db="EMBL/GenBank/DDBJ databases">
        <authorList>
            <person name="Lanie J.A."/>
            <person name="Ng W.-L."/>
            <person name="Kazmierczak K.M."/>
            <person name="Andrzejewski T.M."/>
            <person name="Davidsen T.M."/>
            <person name="Wayne K.J."/>
            <person name="Tettelin H."/>
            <person name="Glass J.I."/>
            <person name="Rusch D."/>
            <person name="Podicherti R."/>
            <person name="Tsui H.-C.T."/>
            <person name="Winkler M.E."/>
        </authorList>
    </citation>
    <scope>NUCLEOTIDE SEQUENCE</scope>
</reference>
<accession>A0A382CK33</accession>
<dbReference type="AlphaFoldDB" id="A0A382CK33"/>